<feature type="domain" description="Inositol polyphosphate-related phosphatase" evidence="2">
    <location>
        <begin position="820"/>
        <end position="1163"/>
    </location>
</feature>
<dbReference type="GO" id="GO:0004527">
    <property type="term" value="F:exonuclease activity"/>
    <property type="evidence" value="ECO:0007669"/>
    <property type="project" value="UniProtKB-KW"/>
</dbReference>
<dbReference type="Proteomes" id="UP000326924">
    <property type="component" value="Unassembled WGS sequence"/>
</dbReference>
<dbReference type="InterPro" id="IPR036691">
    <property type="entry name" value="Endo/exonu/phosph_ase_sf"/>
</dbReference>
<feature type="compositionally biased region" description="Pro residues" evidence="1">
    <location>
        <begin position="145"/>
        <end position="154"/>
    </location>
</feature>
<dbReference type="GO" id="GO:0004439">
    <property type="term" value="F:phosphatidylinositol-4,5-bisphosphate 5-phosphatase activity"/>
    <property type="evidence" value="ECO:0007669"/>
    <property type="project" value="TreeGrafter"/>
</dbReference>
<proteinExistence type="predicted"/>
<feature type="compositionally biased region" description="Pro residues" evidence="1">
    <location>
        <begin position="320"/>
        <end position="334"/>
    </location>
</feature>
<dbReference type="GO" id="GO:0004519">
    <property type="term" value="F:endonuclease activity"/>
    <property type="evidence" value="ECO:0007669"/>
    <property type="project" value="UniProtKB-KW"/>
</dbReference>
<dbReference type="Gene3D" id="2.130.10.10">
    <property type="entry name" value="YVTN repeat-like/Quinoprotein amine dehydrogenase"/>
    <property type="match status" value="1"/>
</dbReference>
<feature type="region of interest" description="Disordered" evidence="1">
    <location>
        <begin position="1"/>
        <end position="485"/>
    </location>
</feature>
<keyword evidence="4" id="KW-1185">Reference proteome</keyword>
<protein>
    <submittedName>
        <fullName evidence="3">Endonuclease/exonuclease/phosphatase</fullName>
    </submittedName>
</protein>
<dbReference type="AlphaFoldDB" id="A0A5J5F769"/>
<dbReference type="GO" id="GO:0046856">
    <property type="term" value="P:phosphatidylinositol dephosphorylation"/>
    <property type="evidence" value="ECO:0007669"/>
    <property type="project" value="InterPro"/>
</dbReference>
<dbReference type="Gene3D" id="3.60.10.10">
    <property type="entry name" value="Endonuclease/exonuclease/phosphatase"/>
    <property type="match status" value="1"/>
</dbReference>
<dbReference type="PANTHER" id="PTHR11200:SF240">
    <property type="entry name" value="INOSITOL POLYPHOSPHATE 5-PHOSPHATASE C9G1.10C-RELATED"/>
    <property type="match status" value="1"/>
</dbReference>
<comment type="caution">
    <text evidence="3">The sequence shown here is derived from an EMBL/GenBank/DDBJ whole genome shotgun (WGS) entry which is preliminary data.</text>
</comment>
<dbReference type="Pfam" id="PF22669">
    <property type="entry name" value="Exo_endo_phos2"/>
    <property type="match status" value="1"/>
</dbReference>
<evidence type="ECO:0000313" key="3">
    <source>
        <dbReference type="EMBL" id="KAA8912441.1"/>
    </source>
</evidence>
<dbReference type="EMBL" id="VXIS01000024">
    <property type="protein sequence ID" value="KAA8912441.1"/>
    <property type="molecule type" value="Genomic_DNA"/>
</dbReference>
<organism evidence="3 4">
    <name type="scientific">Sphaerosporella brunnea</name>
    <dbReference type="NCBI Taxonomy" id="1250544"/>
    <lineage>
        <taxon>Eukaryota</taxon>
        <taxon>Fungi</taxon>
        <taxon>Dikarya</taxon>
        <taxon>Ascomycota</taxon>
        <taxon>Pezizomycotina</taxon>
        <taxon>Pezizomycetes</taxon>
        <taxon>Pezizales</taxon>
        <taxon>Pyronemataceae</taxon>
        <taxon>Sphaerosporella</taxon>
    </lineage>
</organism>
<dbReference type="InterPro" id="IPR036322">
    <property type="entry name" value="WD40_repeat_dom_sf"/>
</dbReference>
<dbReference type="SUPFAM" id="SSF50978">
    <property type="entry name" value="WD40 repeat-like"/>
    <property type="match status" value="1"/>
</dbReference>
<keyword evidence="3" id="KW-0378">Hydrolase</keyword>
<name>A0A5J5F769_9PEZI</name>
<dbReference type="InterPro" id="IPR000300">
    <property type="entry name" value="IPPc"/>
</dbReference>
<dbReference type="PANTHER" id="PTHR11200">
    <property type="entry name" value="INOSITOL 5-PHOSPHATASE"/>
    <property type="match status" value="1"/>
</dbReference>
<dbReference type="SMART" id="SM00128">
    <property type="entry name" value="IPPc"/>
    <property type="match status" value="1"/>
</dbReference>
<feature type="compositionally biased region" description="Basic and acidic residues" evidence="1">
    <location>
        <begin position="355"/>
        <end position="376"/>
    </location>
</feature>
<keyword evidence="3" id="KW-0540">Nuclease</keyword>
<dbReference type="OrthoDB" id="2248459at2759"/>
<feature type="compositionally biased region" description="Polar residues" evidence="1">
    <location>
        <begin position="469"/>
        <end position="480"/>
    </location>
</feature>
<dbReference type="InterPro" id="IPR046985">
    <property type="entry name" value="IP5"/>
</dbReference>
<feature type="compositionally biased region" description="Polar residues" evidence="1">
    <location>
        <begin position="85"/>
        <end position="99"/>
    </location>
</feature>
<dbReference type="FunFam" id="3.60.10.10:FF:000036">
    <property type="entry name" value="Inositol polyphosphate phosphatase, putative"/>
    <property type="match status" value="1"/>
</dbReference>
<gene>
    <name evidence="3" type="ORF">FN846DRAFT_903578</name>
</gene>
<feature type="compositionally biased region" description="Low complexity" evidence="1">
    <location>
        <begin position="283"/>
        <end position="298"/>
    </location>
</feature>
<keyword evidence="3" id="KW-0255">Endonuclease</keyword>
<dbReference type="InParanoid" id="A0A5J5F769"/>
<reference evidence="3 4" key="1">
    <citation type="submission" date="2019-09" db="EMBL/GenBank/DDBJ databases">
        <title>Draft genome of the ectomycorrhizal ascomycete Sphaerosporella brunnea.</title>
        <authorList>
            <consortium name="DOE Joint Genome Institute"/>
            <person name="Benucci G.M."/>
            <person name="Marozzi G."/>
            <person name="Antonielli L."/>
            <person name="Sanchez S."/>
            <person name="Marco P."/>
            <person name="Wang X."/>
            <person name="Falini L.B."/>
            <person name="Barry K."/>
            <person name="Haridas S."/>
            <person name="Lipzen A."/>
            <person name="Labutti K."/>
            <person name="Grigoriev I.V."/>
            <person name="Murat C."/>
            <person name="Martin F."/>
            <person name="Albertini E."/>
            <person name="Donnini D."/>
            <person name="Bonito G."/>
        </authorList>
    </citation>
    <scope>NUCLEOTIDE SEQUENCE [LARGE SCALE GENOMIC DNA]</scope>
    <source>
        <strain evidence="3 4">Sb_GMNB300</strain>
    </source>
</reference>
<keyword evidence="3" id="KW-0269">Exonuclease</keyword>
<dbReference type="SUPFAM" id="SSF56219">
    <property type="entry name" value="DNase I-like"/>
    <property type="match status" value="1"/>
</dbReference>
<evidence type="ECO:0000256" key="1">
    <source>
        <dbReference type="SAM" id="MobiDB-lite"/>
    </source>
</evidence>
<feature type="compositionally biased region" description="Polar residues" evidence="1">
    <location>
        <begin position="22"/>
        <end position="34"/>
    </location>
</feature>
<dbReference type="InterPro" id="IPR015943">
    <property type="entry name" value="WD40/YVTN_repeat-like_dom_sf"/>
</dbReference>
<feature type="compositionally biased region" description="Basic and acidic residues" evidence="1">
    <location>
        <begin position="213"/>
        <end position="227"/>
    </location>
</feature>
<accession>A0A5J5F769</accession>
<evidence type="ECO:0000259" key="2">
    <source>
        <dbReference type="SMART" id="SM00128"/>
    </source>
</evidence>
<sequence>MADDEQPPASVSSLRSRFEQLATANQTSAATTPQVEHPAPLQASHTGAEYSTGFHGEGATRGLEQYDLGSNADSQYRSATLPKGYNSSRPRPNSVYSTFSPPRSPPSFRVESPRSPPKPLNLDIPDPVSIGALVPTSISPGGHPVQPPSRPTSPIPKFNRTGRTPPPPPPVSSRAARPKSTSYVMDEMNGGFRNLGGEVRRIQLSPPPQISLEHPRTAPPEPERPRDPPPIPYSERPREPPPVPTRMTKPKIPSRPTTLSHRPETPTASHALAPTAVSGERVSPFSTPPSSANNSPNRSDNEVSYRPPPTRRLSVQPCTFVPPPPAPVAPPSIPGPSKTRAPAVPPPPRMSMDQVRPRMKFEDSIKASRMSLDDAGSRPQLPPRPTGLIGGVRARVSRGRSHSPQRPPVAETSMSTFLPPPKRGQATIKPHSPVRDASGSMPGAHANEAYAGSGYGPDDSDEGAADDQSGLSEYPDSSQANRRRPYFKDGIPEIVCKSDVKMFAVCGQYVCTISHSTKVWDIATGRCIMALQHQEGVRVTAVAFKPSADVESEGAALWLGTSHGELMEVDIASQRIVDTRTSAHTKKEVVKIHRCGFELWTLDEGGKLQVWGPDINGAPNLRNSPTTFRINARHSCSIVVDGYLWVGSGKTVDVYQPSSDSSKLFNVSSRQLTAAKPAGDITCAATVNSQPGRVYFGHSDGKVSIYSTNPLACADVVSVSLYKINSMTGVGDFLWTGFKTGMVYVYDVRTKPWLALKDWQCSEGPIMDVVADRTSIWKNGRLQVVTMGADNIIRVWDGMLEDDHLEAQMQKRDLEFCSFREIKALVCTWNAGASKPQDLLTRDTDRVFLENVLNSVDSPDIIVFGFQELVDLEDKKITAKTFLKKKSKKKKQADQLEHMSHQYKLWQQQLTKSIATHMPRDEPYILLHVANLVGLFTCIFIKASEKENIRNVSASTVKRGLGGLHGNKGALVVRFFLDDSSLCFINCHLAAGQSHTISRNNDIAAILESASLPAEPSASVRTDMFVGGGDGSMILDHEICILNGDLNYRIDHNRESIINRVKNNDLGPLLERDQLLVERKKNPGFRLRAFHEGPLTFAPTYKYDVGTDTYDTSEKKRSPAWCDRLLYRGLGKIKQLQYRRWEVKVSDHRPVSGVFLIRVKVVDPARRKEIWRKCVKEYEAVRSKLVLDAKVDYLVHVCGYGVDEARSTLQRKEEVVDAVRSLEKHHNQPR</sequence>
<evidence type="ECO:0000313" key="4">
    <source>
        <dbReference type="Proteomes" id="UP000326924"/>
    </source>
</evidence>